<dbReference type="SUPFAM" id="SSF53300">
    <property type="entry name" value="vWA-like"/>
    <property type="match status" value="1"/>
</dbReference>
<dbReference type="Pfam" id="PF14624">
    <property type="entry name" value="Vwaint"/>
    <property type="match status" value="1"/>
</dbReference>
<dbReference type="PROSITE" id="PS50234">
    <property type="entry name" value="VWFA"/>
    <property type="match status" value="1"/>
</dbReference>
<protein>
    <recommendedName>
        <fullName evidence="1">VWFA domain-containing protein</fullName>
    </recommendedName>
</protein>
<dbReference type="HOGENOM" id="CLU_013635_0_0_1"/>
<dbReference type="Pfam" id="PF00092">
    <property type="entry name" value="VWA"/>
    <property type="match status" value="1"/>
</dbReference>
<dbReference type="EMBL" id="KK207819">
    <property type="protein sequence ID" value="EZF53446.1"/>
    <property type="molecule type" value="Genomic_DNA"/>
</dbReference>
<dbReference type="Proteomes" id="UP000023758">
    <property type="component" value="Unassembled WGS sequence"/>
</dbReference>
<dbReference type="InterPro" id="IPR032838">
    <property type="entry name" value="Vwaint_dom"/>
</dbReference>
<dbReference type="Pfam" id="PF14623">
    <property type="entry name" value="Vint"/>
    <property type="match status" value="1"/>
</dbReference>
<evidence type="ECO:0000313" key="2">
    <source>
        <dbReference type="EMBL" id="EZF53446.1"/>
    </source>
</evidence>
<dbReference type="AlphaFoldDB" id="A0A022W5J1"/>
<name>A0A022W5J1_TRIRU</name>
<dbReference type="SMART" id="SM00327">
    <property type="entry name" value="VWA"/>
    <property type="match status" value="1"/>
</dbReference>
<dbReference type="InterPro" id="IPR036465">
    <property type="entry name" value="vWFA_dom_sf"/>
</dbReference>
<dbReference type="InterPro" id="IPR051266">
    <property type="entry name" value="CLCR"/>
</dbReference>
<dbReference type="Gene3D" id="3.40.50.410">
    <property type="entry name" value="von Willebrand factor, type A domain"/>
    <property type="match status" value="1"/>
</dbReference>
<feature type="domain" description="VWFA" evidence="1">
    <location>
        <begin position="71"/>
        <end position="267"/>
    </location>
</feature>
<sequence length="741" mass="81766">MATSSSDDGFEIIDGQQIPFRPTSAGTFTIEENLTQEPILSIYSIPNRDSMIVSIQPPLKPENDVPHVPCDIVLVIDISGSMNSAAPIPTGERGGEDTGLSILDLTKHAAKTIIETLNEKDRLAVVTFCTEVNVAFELDSMNKENKSTVLGAIDKLYGKSSTNLWHGMKKGLNILATNPAQGKIQSLLVLTDGAPNHMCPAQGYVPKLRQTLLDHHNLTGTLPLIHTFGFGYYLRSPLLQSIAEIGGGTFAFIPDAGMIGTVFVHAVANLYSTFTPQAQLILQDDPSSELSVDSGSRPGLELETPAGNEILLRLGSLQYGQSRDIIIHHSKVLNNRAVTIRGKLVYAVGGETKEIQVHKVINIDEVSVPRAVSDYHYMRSRLCTLLRIFHPLEDTAENFRFPLTGIEDMRKKLERLATEIKGLDHSDDYNRSLIEDIAGELPHGQIGMALSSAEFYHRWGEHYLLSILNAHVNQMCNSFKDPGPLMYGKASPLFCNCRTELDGVFDNLPPPKPLRPSSSGAPYRPVRMSQYNRSSGPCFTGDCHIRISSKESEVINATISLENLRPGMSVWTPHGPREVRAVLQTSVNHIDICRIGTLQITPWHPMRIQNAWEFPFNITKEHLQSFSGDIYSVLLEPDSNPEAHAIMVEDHICVTLGHGILTGEDIRAHELFGDYQRVSRKLELLPKLPNGLLHSIGVERSPESGRICGFIGRGRFLKALDVPCKIEGDRQCGGSYVKVTV</sequence>
<dbReference type="InterPro" id="IPR002035">
    <property type="entry name" value="VWF_A"/>
</dbReference>
<gene>
    <name evidence="2" type="ORF">H103_03635</name>
</gene>
<dbReference type="PANTHER" id="PTHR10579:SF156">
    <property type="entry name" value="VWFA DOMAIN-CONTAINING PROTEIN"/>
    <property type="match status" value="1"/>
</dbReference>
<accession>A0A022W5J1</accession>
<reference evidence="2" key="1">
    <citation type="submission" date="2014-02" db="EMBL/GenBank/DDBJ databases">
        <title>The Genome Sequence of Trichophyton rubrum (morphotype fischeri) CBS 288.86.</title>
        <authorList>
            <consortium name="The Broad Institute Genomics Platform"/>
            <person name="Cuomo C.A."/>
            <person name="White T.C."/>
            <person name="Graser Y."/>
            <person name="Martinez-Rossi N."/>
            <person name="Heitman J."/>
            <person name="Young S.K."/>
            <person name="Zeng Q."/>
            <person name="Gargeya S."/>
            <person name="Abouelleil A."/>
            <person name="Alvarado L."/>
            <person name="Chapman S.B."/>
            <person name="Gainer-Dewar J."/>
            <person name="Goldberg J."/>
            <person name="Griggs A."/>
            <person name="Gujja S."/>
            <person name="Hansen M."/>
            <person name="Howarth C."/>
            <person name="Imamovic A."/>
            <person name="Larimer J."/>
            <person name="Martinez D."/>
            <person name="Murphy C."/>
            <person name="Pearson M.D."/>
            <person name="Persinoti G."/>
            <person name="Poon T."/>
            <person name="Priest M."/>
            <person name="Roberts A.D."/>
            <person name="Saif S."/>
            <person name="Shea T.D."/>
            <person name="Sykes S.N."/>
            <person name="Wortman J."/>
            <person name="Nusbaum C."/>
            <person name="Birren B."/>
        </authorList>
    </citation>
    <scope>NUCLEOTIDE SEQUENCE [LARGE SCALE GENOMIC DNA]</scope>
    <source>
        <strain evidence="2">CBS 288.86</strain>
    </source>
</reference>
<dbReference type="OrthoDB" id="10264538at2759"/>
<organism evidence="2">
    <name type="scientific">Trichophyton rubrum CBS 288.86</name>
    <dbReference type="NCBI Taxonomy" id="1215330"/>
    <lineage>
        <taxon>Eukaryota</taxon>
        <taxon>Fungi</taxon>
        <taxon>Dikarya</taxon>
        <taxon>Ascomycota</taxon>
        <taxon>Pezizomycotina</taxon>
        <taxon>Eurotiomycetes</taxon>
        <taxon>Eurotiomycetidae</taxon>
        <taxon>Onygenales</taxon>
        <taxon>Arthrodermataceae</taxon>
        <taxon>Trichophyton</taxon>
    </lineage>
</organism>
<dbReference type="PANTHER" id="PTHR10579">
    <property type="entry name" value="CALCIUM-ACTIVATED CHLORIDE CHANNEL REGULATOR"/>
    <property type="match status" value="1"/>
</dbReference>
<proteinExistence type="predicted"/>
<evidence type="ECO:0000259" key="1">
    <source>
        <dbReference type="PROSITE" id="PS50234"/>
    </source>
</evidence>
<dbReference type="InterPro" id="IPR039510">
    <property type="entry name" value="Vint_dom"/>
</dbReference>